<evidence type="ECO:0000256" key="8">
    <source>
        <dbReference type="ARBA" id="ARBA00035676"/>
    </source>
</evidence>
<dbReference type="InterPro" id="IPR043132">
    <property type="entry name" value="BCAT-like_C"/>
</dbReference>
<evidence type="ECO:0000256" key="5">
    <source>
        <dbReference type="ARBA" id="ARBA00022909"/>
    </source>
</evidence>
<dbReference type="EC" id="4.1.3.38" evidence="8"/>
<dbReference type="EMBL" id="UOFE01000030">
    <property type="protein sequence ID" value="VAW52790.1"/>
    <property type="molecule type" value="Genomic_DNA"/>
</dbReference>
<evidence type="ECO:0000256" key="2">
    <source>
        <dbReference type="ARBA" id="ARBA00009320"/>
    </source>
</evidence>
<comment type="cofactor">
    <cofactor evidence="1">
        <name>pyridoxal 5'-phosphate</name>
        <dbReference type="ChEBI" id="CHEBI:597326"/>
    </cofactor>
</comment>
<dbReference type="PANTHER" id="PTHR42743">
    <property type="entry name" value="AMINO-ACID AMINOTRANSFERASE"/>
    <property type="match status" value="1"/>
</dbReference>
<dbReference type="PROSITE" id="PS00770">
    <property type="entry name" value="AA_TRANSFER_CLASS_4"/>
    <property type="match status" value="1"/>
</dbReference>
<dbReference type="GO" id="GO:0008696">
    <property type="term" value="F:4-amino-4-deoxychorismate lyase activity"/>
    <property type="evidence" value="ECO:0007669"/>
    <property type="project" value="UniProtKB-EC"/>
</dbReference>
<evidence type="ECO:0000256" key="3">
    <source>
        <dbReference type="ARBA" id="ARBA00011738"/>
    </source>
</evidence>
<dbReference type="Pfam" id="PF01063">
    <property type="entry name" value="Aminotran_4"/>
    <property type="match status" value="1"/>
</dbReference>
<accession>A0A3B0WJW2</accession>
<evidence type="ECO:0000256" key="1">
    <source>
        <dbReference type="ARBA" id="ARBA00001933"/>
    </source>
</evidence>
<organism evidence="10">
    <name type="scientific">hydrothermal vent metagenome</name>
    <dbReference type="NCBI Taxonomy" id="652676"/>
    <lineage>
        <taxon>unclassified sequences</taxon>
        <taxon>metagenomes</taxon>
        <taxon>ecological metagenomes</taxon>
    </lineage>
</organism>
<gene>
    <name evidence="10" type="ORF">MNBD_GAMMA05-562</name>
</gene>
<dbReference type="InterPro" id="IPR050571">
    <property type="entry name" value="Class-IV_PLP-Dep_Aminotrnsfr"/>
</dbReference>
<evidence type="ECO:0000256" key="9">
    <source>
        <dbReference type="ARBA" id="ARBA00049529"/>
    </source>
</evidence>
<dbReference type="GO" id="GO:0046656">
    <property type="term" value="P:folic acid biosynthetic process"/>
    <property type="evidence" value="ECO:0007669"/>
    <property type="project" value="UniProtKB-KW"/>
</dbReference>
<comment type="similarity">
    <text evidence="2">Belongs to the class-IV pyridoxal-phosphate-dependent aminotransferase family.</text>
</comment>
<comment type="subunit">
    <text evidence="3">Homodimer.</text>
</comment>
<keyword evidence="5" id="KW-0289">Folate biosynthesis</keyword>
<dbReference type="InterPro" id="IPR017824">
    <property type="entry name" value="Aminodeoxychorismate_lyase_IV"/>
</dbReference>
<evidence type="ECO:0000256" key="6">
    <source>
        <dbReference type="ARBA" id="ARBA00023239"/>
    </source>
</evidence>
<dbReference type="NCBIfam" id="TIGR03461">
    <property type="entry name" value="pabC_Proteo"/>
    <property type="match status" value="1"/>
</dbReference>
<dbReference type="GO" id="GO:0008153">
    <property type="term" value="P:4-aminobenzoate biosynthetic process"/>
    <property type="evidence" value="ECO:0007669"/>
    <property type="project" value="TreeGrafter"/>
</dbReference>
<dbReference type="InterPro" id="IPR043131">
    <property type="entry name" value="BCAT-like_N"/>
</dbReference>
<dbReference type="PANTHER" id="PTHR42743:SF2">
    <property type="entry name" value="AMINODEOXYCHORISMATE LYASE"/>
    <property type="match status" value="1"/>
</dbReference>
<protein>
    <recommendedName>
        <fullName evidence="8">aminodeoxychorismate lyase</fullName>
        <ecNumber evidence="8">4.1.3.38</ecNumber>
    </recommendedName>
</protein>
<dbReference type="SUPFAM" id="SSF56752">
    <property type="entry name" value="D-aminoacid aminotransferase-like PLP-dependent enzymes"/>
    <property type="match status" value="1"/>
</dbReference>
<dbReference type="FunFam" id="3.20.10.10:FF:000002">
    <property type="entry name" value="D-alanine aminotransferase"/>
    <property type="match status" value="1"/>
</dbReference>
<keyword evidence="6 10" id="KW-0456">Lyase</keyword>
<proteinExistence type="inferred from homology"/>
<dbReference type="Gene3D" id="3.20.10.10">
    <property type="entry name" value="D-amino Acid Aminotransferase, subunit A, domain 2"/>
    <property type="match status" value="1"/>
</dbReference>
<comment type="pathway">
    <text evidence="7">Cofactor biosynthesis; tetrahydrofolate biosynthesis; 4-aminobenzoate from chorismate: step 2/2.</text>
</comment>
<dbReference type="InterPro" id="IPR036038">
    <property type="entry name" value="Aminotransferase-like"/>
</dbReference>
<comment type="catalytic activity">
    <reaction evidence="9">
        <text>4-amino-4-deoxychorismate = 4-aminobenzoate + pyruvate + H(+)</text>
        <dbReference type="Rhea" id="RHEA:16201"/>
        <dbReference type="ChEBI" id="CHEBI:15361"/>
        <dbReference type="ChEBI" id="CHEBI:15378"/>
        <dbReference type="ChEBI" id="CHEBI:17836"/>
        <dbReference type="ChEBI" id="CHEBI:58406"/>
        <dbReference type="EC" id="4.1.3.38"/>
    </reaction>
</comment>
<evidence type="ECO:0000256" key="7">
    <source>
        <dbReference type="ARBA" id="ARBA00035633"/>
    </source>
</evidence>
<dbReference type="InterPro" id="IPR001544">
    <property type="entry name" value="Aminotrans_IV"/>
</dbReference>
<evidence type="ECO:0000313" key="10">
    <source>
        <dbReference type="EMBL" id="VAW52790.1"/>
    </source>
</evidence>
<sequence>MNNCLINGVATDYLTVHDRAIHYGDGLFETILWHNRKLYFWPQHYLRLKQSADKIKLACPEESLLIADIENLLSDAKSEQAYAIKVIITRGTSLRGYQFDKKPMTTRIATISAIESDYSSLLSQHLLSGDLTVCEQQVSINENLAGLKHLNRLENVLARNESTIVKNSNVVDGLMLNAHQYVIECTTSNVFSVKDKILYTPKLNQSGVQGVMRDAIIAIAKNNNINVTLSDMTIEKIKSMDEVFITNSLIGMKAINHFVDVKFSTRNVTEIIFKILLENMDSHGQVI</sequence>
<evidence type="ECO:0000256" key="4">
    <source>
        <dbReference type="ARBA" id="ARBA00022898"/>
    </source>
</evidence>
<reference evidence="10" key="1">
    <citation type="submission" date="2018-06" db="EMBL/GenBank/DDBJ databases">
        <authorList>
            <person name="Zhirakovskaya E."/>
        </authorList>
    </citation>
    <scope>NUCLEOTIDE SEQUENCE</scope>
</reference>
<dbReference type="Gene3D" id="3.30.470.10">
    <property type="match status" value="1"/>
</dbReference>
<dbReference type="GO" id="GO:0030170">
    <property type="term" value="F:pyridoxal phosphate binding"/>
    <property type="evidence" value="ECO:0007669"/>
    <property type="project" value="InterPro"/>
</dbReference>
<dbReference type="InterPro" id="IPR018300">
    <property type="entry name" value="Aminotrans_IV_CS"/>
</dbReference>
<dbReference type="AlphaFoldDB" id="A0A3B0WJW2"/>
<dbReference type="GO" id="GO:0005829">
    <property type="term" value="C:cytosol"/>
    <property type="evidence" value="ECO:0007669"/>
    <property type="project" value="TreeGrafter"/>
</dbReference>
<name>A0A3B0WJW2_9ZZZZ</name>
<keyword evidence="4" id="KW-0663">Pyridoxal phosphate</keyword>